<protein>
    <submittedName>
        <fullName evidence="1">Uncharacterized protein</fullName>
    </submittedName>
</protein>
<comment type="caution">
    <text evidence="1">The sequence shown here is derived from an EMBL/GenBank/DDBJ whole genome shotgun (WGS) entry which is preliminary data.</text>
</comment>
<dbReference type="RefSeq" id="WP_188771798.1">
    <property type="nucleotide sequence ID" value="NZ_BMHK01000015.1"/>
</dbReference>
<proteinExistence type="predicted"/>
<sequence>MMSALHMTTAPPAILREVPDPKVAADRYDPIFTANETARVQLKITISLLNMWARRDLGRLLRADAPWRR</sequence>
<gene>
    <name evidence="1" type="ORF">GCM10011494_24110</name>
</gene>
<evidence type="ECO:0000313" key="2">
    <source>
        <dbReference type="Proteomes" id="UP000608154"/>
    </source>
</evidence>
<organism evidence="1 2">
    <name type="scientific">Novosphingobium endophyticum</name>
    <dbReference type="NCBI Taxonomy" id="1955250"/>
    <lineage>
        <taxon>Bacteria</taxon>
        <taxon>Pseudomonadati</taxon>
        <taxon>Pseudomonadota</taxon>
        <taxon>Alphaproteobacteria</taxon>
        <taxon>Sphingomonadales</taxon>
        <taxon>Sphingomonadaceae</taxon>
        <taxon>Novosphingobium</taxon>
    </lineage>
</organism>
<dbReference type="AlphaFoldDB" id="A0A916X5Y9"/>
<keyword evidence="2" id="KW-1185">Reference proteome</keyword>
<name>A0A916X5Y9_9SPHN</name>
<dbReference type="Proteomes" id="UP000608154">
    <property type="component" value="Unassembled WGS sequence"/>
</dbReference>
<dbReference type="EMBL" id="BMHK01000015">
    <property type="protein sequence ID" value="GGC04778.1"/>
    <property type="molecule type" value="Genomic_DNA"/>
</dbReference>
<accession>A0A916X5Y9</accession>
<evidence type="ECO:0000313" key="1">
    <source>
        <dbReference type="EMBL" id="GGC04778.1"/>
    </source>
</evidence>
<reference evidence="1" key="2">
    <citation type="submission" date="2020-09" db="EMBL/GenBank/DDBJ databases">
        <authorList>
            <person name="Sun Q."/>
            <person name="Zhou Y."/>
        </authorList>
    </citation>
    <scope>NUCLEOTIDE SEQUENCE</scope>
    <source>
        <strain evidence="1">CGMCC 1.15095</strain>
    </source>
</reference>
<reference evidence="1" key="1">
    <citation type="journal article" date="2014" name="Int. J. Syst. Evol. Microbiol.">
        <title>Complete genome sequence of Corynebacterium casei LMG S-19264T (=DSM 44701T), isolated from a smear-ripened cheese.</title>
        <authorList>
            <consortium name="US DOE Joint Genome Institute (JGI-PGF)"/>
            <person name="Walter F."/>
            <person name="Albersmeier A."/>
            <person name="Kalinowski J."/>
            <person name="Ruckert C."/>
        </authorList>
    </citation>
    <scope>NUCLEOTIDE SEQUENCE</scope>
    <source>
        <strain evidence="1">CGMCC 1.15095</strain>
    </source>
</reference>